<feature type="domain" description="ABC transporter" evidence="19">
    <location>
        <begin position="475"/>
        <end position="712"/>
    </location>
</feature>
<evidence type="ECO:0000256" key="8">
    <source>
        <dbReference type="ARBA" id="ARBA00022840"/>
    </source>
</evidence>
<comment type="similarity">
    <text evidence="2">Belongs to the ABC transporter superfamily. ABCB family. Multidrug resistance exporter (TC 3.A.1.201) subfamily.</text>
</comment>
<dbReference type="GO" id="GO:0090374">
    <property type="term" value="P:oligopeptide export from mitochondrion"/>
    <property type="evidence" value="ECO:0007669"/>
    <property type="project" value="TreeGrafter"/>
</dbReference>
<feature type="transmembrane region" description="Helical" evidence="18">
    <location>
        <begin position="148"/>
        <end position="172"/>
    </location>
</feature>
<evidence type="ECO:0000256" key="4">
    <source>
        <dbReference type="ARBA" id="ARBA00022538"/>
    </source>
</evidence>
<evidence type="ECO:0000256" key="9">
    <source>
        <dbReference type="ARBA" id="ARBA00022946"/>
    </source>
</evidence>
<dbReference type="PROSITE" id="PS50929">
    <property type="entry name" value="ABC_TM1F"/>
    <property type="match status" value="1"/>
</dbReference>
<keyword evidence="6" id="KW-0547">Nucleotide-binding</keyword>
<name>A0A8S4P097_OWEFU</name>
<dbReference type="PIRSF" id="PIRSF002773">
    <property type="entry name" value="ABC_prm/ATPase_B"/>
    <property type="match status" value="1"/>
</dbReference>
<dbReference type="PROSITE" id="PS00211">
    <property type="entry name" value="ABC_TRANSPORTER_1"/>
    <property type="match status" value="1"/>
</dbReference>
<dbReference type="InterPro" id="IPR039421">
    <property type="entry name" value="Type_1_exporter"/>
</dbReference>
<dbReference type="FunFam" id="1.20.1560.10:FF:000016">
    <property type="entry name" value="ATP-binding cassette sub-family B member 8, mitochondrial"/>
    <property type="match status" value="1"/>
</dbReference>
<dbReference type="InterPro" id="IPR003593">
    <property type="entry name" value="AAA+_ATPase"/>
</dbReference>
<dbReference type="Pfam" id="PF00664">
    <property type="entry name" value="ABC_membrane"/>
    <property type="match status" value="1"/>
</dbReference>
<evidence type="ECO:0000256" key="16">
    <source>
        <dbReference type="ARBA" id="ARBA00041416"/>
    </source>
</evidence>
<evidence type="ECO:0000313" key="21">
    <source>
        <dbReference type="EMBL" id="CAH1785890.1"/>
    </source>
</evidence>
<dbReference type="AlphaFoldDB" id="A0A8S4P097"/>
<feature type="transmembrane region" description="Helical" evidence="18">
    <location>
        <begin position="202"/>
        <end position="222"/>
    </location>
</feature>
<keyword evidence="3" id="KW-0813">Transport</keyword>
<keyword evidence="8" id="KW-0067">ATP-binding</keyword>
<evidence type="ECO:0000256" key="3">
    <source>
        <dbReference type="ARBA" id="ARBA00022448"/>
    </source>
</evidence>
<keyword evidence="22" id="KW-1185">Reference proteome</keyword>
<dbReference type="Gene3D" id="3.40.50.300">
    <property type="entry name" value="P-loop containing nucleotide triphosphate hydrolases"/>
    <property type="match status" value="1"/>
</dbReference>
<dbReference type="InterPro" id="IPR003439">
    <property type="entry name" value="ABC_transporter-like_ATP-bd"/>
</dbReference>
<keyword evidence="14 18" id="KW-0472">Membrane</keyword>
<dbReference type="PANTHER" id="PTHR43394:SF17">
    <property type="entry name" value="MITOCHONDRIAL POTASSIUM CHANNEL ATP-BINDING SUBUNIT"/>
    <property type="match status" value="1"/>
</dbReference>
<dbReference type="SUPFAM" id="SSF90123">
    <property type="entry name" value="ABC transporter transmembrane region"/>
    <property type="match status" value="1"/>
</dbReference>
<keyword evidence="11 18" id="KW-1133">Transmembrane helix</keyword>
<dbReference type="InterPro" id="IPR011527">
    <property type="entry name" value="ABC1_TM_dom"/>
</dbReference>
<dbReference type="CDD" id="cd03249">
    <property type="entry name" value="ABC_MTABC3_MDL1_MDL2"/>
    <property type="match status" value="1"/>
</dbReference>
<evidence type="ECO:0000256" key="13">
    <source>
        <dbReference type="ARBA" id="ARBA00023128"/>
    </source>
</evidence>
<dbReference type="InterPro" id="IPR027417">
    <property type="entry name" value="P-loop_NTPase"/>
</dbReference>
<feature type="transmembrane region" description="Helical" evidence="18">
    <location>
        <begin position="276"/>
        <end position="293"/>
    </location>
</feature>
<evidence type="ECO:0000256" key="1">
    <source>
        <dbReference type="ARBA" id="ARBA00004448"/>
    </source>
</evidence>
<keyword evidence="10" id="KW-0630">Potassium</keyword>
<dbReference type="Proteomes" id="UP000749559">
    <property type="component" value="Unassembled WGS sequence"/>
</dbReference>
<evidence type="ECO:0000259" key="19">
    <source>
        <dbReference type="PROSITE" id="PS50893"/>
    </source>
</evidence>
<evidence type="ECO:0000256" key="2">
    <source>
        <dbReference type="ARBA" id="ARBA00007577"/>
    </source>
</evidence>
<keyword evidence="13" id="KW-0496">Mitochondrion</keyword>
<keyword evidence="9" id="KW-0809">Transit peptide</keyword>
<evidence type="ECO:0000256" key="5">
    <source>
        <dbReference type="ARBA" id="ARBA00022692"/>
    </source>
</evidence>
<organism evidence="21 22">
    <name type="scientific">Owenia fusiformis</name>
    <name type="common">Polychaete worm</name>
    <dbReference type="NCBI Taxonomy" id="6347"/>
    <lineage>
        <taxon>Eukaryota</taxon>
        <taxon>Metazoa</taxon>
        <taxon>Spiralia</taxon>
        <taxon>Lophotrochozoa</taxon>
        <taxon>Annelida</taxon>
        <taxon>Polychaeta</taxon>
        <taxon>Sedentaria</taxon>
        <taxon>Canalipalpata</taxon>
        <taxon>Sabellida</taxon>
        <taxon>Oweniida</taxon>
        <taxon>Oweniidae</taxon>
        <taxon>Owenia</taxon>
    </lineage>
</organism>
<dbReference type="Gene3D" id="1.20.1560.10">
    <property type="entry name" value="ABC transporter type 1, transmembrane domain"/>
    <property type="match status" value="1"/>
</dbReference>
<dbReference type="OrthoDB" id="6500128at2759"/>
<accession>A0A8S4P097</accession>
<feature type="transmembrane region" description="Helical" evidence="18">
    <location>
        <begin position="299"/>
        <end position="319"/>
    </location>
</feature>
<dbReference type="Pfam" id="PF00005">
    <property type="entry name" value="ABC_tran"/>
    <property type="match status" value="1"/>
</dbReference>
<evidence type="ECO:0000256" key="12">
    <source>
        <dbReference type="ARBA" id="ARBA00023065"/>
    </source>
</evidence>
<dbReference type="InterPro" id="IPR036640">
    <property type="entry name" value="ABC1_TM_sf"/>
</dbReference>
<keyword evidence="12" id="KW-0406">Ion transport</keyword>
<keyword evidence="4" id="KW-0633">Potassium transport</keyword>
<evidence type="ECO:0000256" key="6">
    <source>
        <dbReference type="ARBA" id="ARBA00022741"/>
    </source>
</evidence>
<dbReference type="FunFam" id="3.40.50.300:FF:000403">
    <property type="entry name" value="ATP-binding cassette sub-family B member 8, mitochondrial"/>
    <property type="match status" value="1"/>
</dbReference>
<protein>
    <recommendedName>
        <fullName evidence="15">Mitochondrial potassium channel ATP-binding subunit</fullName>
    </recommendedName>
    <alternativeName>
        <fullName evidence="17">ATP-binding cassette sub-family B member 8, mitochondrial</fullName>
    </alternativeName>
    <alternativeName>
        <fullName evidence="16">Mitochondrial sulfonylurea-receptor</fullName>
    </alternativeName>
</protein>
<evidence type="ECO:0000256" key="17">
    <source>
        <dbReference type="ARBA" id="ARBA00042968"/>
    </source>
</evidence>
<proteinExistence type="inferred from homology"/>
<evidence type="ECO:0000256" key="10">
    <source>
        <dbReference type="ARBA" id="ARBA00022958"/>
    </source>
</evidence>
<gene>
    <name evidence="21" type="ORF">OFUS_LOCUS11892</name>
</gene>
<dbReference type="PROSITE" id="PS50893">
    <property type="entry name" value="ABC_TRANSPORTER_2"/>
    <property type="match status" value="1"/>
</dbReference>
<sequence>MTIRMVLKLDKMSSQILTKMARYHVTNNFSKHFVHNFSKQQMKTMHSYGVRSPKSCLTGDLERLLNQFKQCVRRQSIKEHILRSNRQWIPRVSRVATLLCIPSAVLVKYNLRLVECKANYSRVVEKSEIENEPVFDWGQFMKILLPELAYLIAAVVAAFAVAIVNIQMPLYLGELVNVLSEFTKEGTQNYVEHMKKPALKLIGFYVTQGVLTFSYISLLSAVGERVATRMRQQLFNSLISQDISFYDSHKTGELINRLTADVQDFKSSFKMCISQGLRSLTQTLGCVVSLFMISPMLTGSMVVIVPTIIGAGALIGSILRSMSREAQAQVAKATSIADEAIGNVRTVRAFAMEPKEIELYNQEVELSSQLNTKLGVGIGLFQGLSNFALNGIVLGVLYVGGSLMSSNKLSAGELMSFLVATQTIQRSLAQMSLLFGQTVRGLSAGARVFEYLNIQPEIHLNGGTTIPHHTLIGNVEFKNVSFVYPTRKNQTVLKDFSLKVDGGKVVALVGLSGGGKSTIAALLERFYDVSGGSITLDNHDIRELDPSWMRGHVIGFINQEPVLFATSVLENIRYGRPDATDSEVFEAAKQANAHTFIERFPEGYKTVLGERGVTVSGGQKQRIAIARALIKNPTILILDEATSALDAESERIVQEALDNATKGRTVLVIAHRLSTIQNADLIAVVSHGAIKEMGTHGSLKRKRGLYWELIKMQQQEE</sequence>
<dbReference type="GO" id="GO:0015421">
    <property type="term" value="F:ABC-type oligopeptide transporter activity"/>
    <property type="evidence" value="ECO:0007669"/>
    <property type="project" value="TreeGrafter"/>
</dbReference>
<dbReference type="EMBL" id="CAIIXF020000006">
    <property type="protein sequence ID" value="CAH1785890.1"/>
    <property type="molecule type" value="Genomic_DNA"/>
</dbReference>
<dbReference type="GO" id="GO:0006813">
    <property type="term" value="P:potassium ion transport"/>
    <property type="evidence" value="ECO:0007669"/>
    <property type="project" value="UniProtKB-KW"/>
</dbReference>
<dbReference type="GO" id="GO:0005743">
    <property type="term" value="C:mitochondrial inner membrane"/>
    <property type="evidence" value="ECO:0007669"/>
    <property type="project" value="UniProtKB-SubCell"/>
</dbReference>
<dbReference type="GO" id="GO:0005524">
    <property type="term" value="F:ATP binding"/>
    <property type="evidence" value="ECO:0007669"/>
    <property type="project" value="UniProtKB-KW"/>
</dbReference>
<feature type="domain" description="ABC transmembrane type-1" evidence="20">
    <location>
        <begin position="152"/>
        <end position="440"/>
    </location>
</feature>
<evidence type="ECO:0000256" key="14">
    <source>
        <dbReference type="ARBA" id="ARBA00023136"/>
    </source>
</evidence>
<feature type="non-terminal residue" evidence="21">
    <location>
        <position position="1"/>
    </location>
</feature>
<evidence type="ECO:0000256" key="18">
    <source>
        <dbReference type="SAM" id="Phobius"/>
    </source>
</evidence>
<evidence type="ECO:0000313" key="22">
    <source>
        <dbReference type="Proteomes" id="UP000749559"/>
    </source>
</evidence>
<comment type="caution">
    <text evidence="21">The sequence shown here is derived from an EMBL/GenBank/DDBJ whole genome shotgun (WGS) entry which is preliminary data.</text>
</comment>
<dbReference type="SMART" id="SM00382">
    <property type="entry name" value="AAA"/>
    <property type="match status" value="1"/>
</dbReference>
<dbReference type="SUPFAM" id="SSF52540">
    <property type="entry name" value="P-loop containing nucleoside triphosphate hydrolases"/>
    <property type="match status" value="1"/>
</dbReference>
<reference evidence="21" key="1">
    <citation type="submission" date="2022-03" db="EMBL/GenBank/DDBJ databases">
        <authorList>
            <person name="Martin C."/>
        </authorList>
    </citation>
    <scope>NUCLEOTIDE SEQUENCE</scope>
</reference>
<evidence type="ECO:0000256" key="11">
    <source>
        <dbReference type="ARBA" id="ARBA00022989"/>
    </source>
</evidence>
<comment type="subcellular location">
    <subcellularLocation>
        <location evidence="1">Mitochondrion inner membrane</location>
        <topology evidence="1">Multi-pass membrane protein</topology>
    </subcellularLocation>
</comment>
<keyword evidence="7" id="KW-0999">Mitochondrion inner membrane</keyword>
<keyword evidence="5 18" id="KW-0812">Transmembrane</keyword>
<evidence type="ECO:0000256" key="15">
    <source>
        <dbReference type="ARBA" id="ARBA00040439"/>
    </source>
</evidence>
<dbReference type="GO" id="GO:0016887">
    <property type="term" value="F:ATP hydrolysis activity"/>
    <property type="evidence" value="ECO:0007669"/>
    <property type="project" value="InterPro"/>
</dbReference>
<dbReference type="CDD" id="cd18574">
    <property type="entry name" value="ABC_6TM_ABCB8_like"/>
    <property type="match status" value="1"/>
</dbReference>
<evidence type="ECO:0000256" key="7">
    <source>
        <dbReference type="ARBA" id="ARBA00022792"/>
    </source>
</evidence>
<dbReference type="InterPro" id="IPR017871">
    <property type="entry name" value="ABC_transporter-like_CS"/>
</dbReference>
<evidence type="ECO:0000259" key="20">
    <source>
        <dbReference type="PROSITE" id="PS50929"/>
    </source>
</evidence>
<dbReference type="PANTHER" id="PTHR43394">
    <property type="entry name" value="ATP-DEPENDENT PERMEASE MDL1, MITOCHONDRIAL"/>
    <property type="match status" value="1"/>
</dbReference>